<keyword evidence="3" id="KW-1185">Reference proteome</keyword>
<dbReference type="InterPro" id="IPR003959">
    <property type="entry name" value="ATPase_AAA_core"/>
</dbReference>
<sequence>MKIRAIHTFEAGPLRSQAFDFKDDWSGEITPNILFSGPNGCGKSSVLRAVAMLWNAFGHWLHHRKTLPKSSLEREWLQRWGGVALVLEELPFSGPSTLLLFGVQAFADQLRQTYPDHAVIGESVVRTGKPGAPARKLLWPGGDAQWLDRWTEERQKMLVSADKGESPNMLFLDAEERRWVSPRRGVGEMRPENSQQRWLTSYRVSEQWEGQLEASLLAMKSAALHRFHDLIRDMNAFLSGKEILTEVKLGENRLRVRLKDGSGITHGIDELSAGEHQVLIQLYLINRWLERGGIALIDEPDLYLHPSLVSGFLARLEKMVADRDGQLIITSHVPEVWSRYEALGRRILLEASR</sequence>
<dbReference type="InterPro" id="IPR027417">
    <property type="entry name" value="P-loop_NTPase"/>
</dbReference>
<dbReference type="RefSeq" id="WP_132977990.1">
    <property type="nucleotide sequence ID" value="NZ_SMAO01000008.1"/>
</dbReference>
<evidence type="ECO:0000259" key="1">
    <source>
        <dbReference type="SMART" id="SM00382"/>
    </source>
</evidence>
<reference evidence="2 3" key="1">
    <citation type="submission" date="2019-03" db="EMBL/GenBank/DDBJ databases">
        <title>Genomic Encyclopedia of Type Strains, Phase IV (KMG-IV): sequencing the most valuable type-strain genomes for metagenomic binning, comparative biology and taxonomic classification.</title>
        <authorList>
            <person name="Goeker M."/>
        </authorList>
    </citation>
    <scope>NUCLEOTIDE SEQUENCE [LARGE SCALE GENOMIC DNA]</scope>
    <source>
        <strain evidence="2 3">DSM 13587</strain>
    </source>
</reference>
<organism evidence="2 3">
    <name type="scientific">Thiobaca trueperi</name>
    <dbReference type="NCBI Taxonomy" id="127458"/>
    <lineage>
        <taxon>Bacteria</taxon>
        <taxon>Pseudomonadati</taxon>
        <taxon>Pseudomonadota</taxon>
        <taxon>Gammaproteobacteria</taxon>
        <taxon>Chromatiales</taxon>
        <taxon>Chromatiaceae</taxon>
        <taxon>Thiobaca</taxon>
    </lineage>
</organism>
<dbReference type="SMART" id="SM00382">
    <property type="entry name" value="AAA"/>
    <property type="match status" value="1"/>
</dbReference>
<dbReference type="GO" id="GO:0016887">
    <property type="term" value="F:ATP hydrolysis activity"/>
    <property type="evidence" value="ECO:0007669"/>
    <property type="project" value="InterPro"/>
</dbReference>
<dbReference type="OrthoDB" id="9815944at2"/>
<evidence type="ECO:0000313" key="3">
    <source>
        <dbReference type="Proteomes" id="UP000295717"/>
    </source>
</evidence>
<dbReference type="InterPro" id="IPR051396">
    <property type="entry name" value="Bact_Antivir_Def_Nuclease"/>
</dbReference>
<name>A0A4R3MUP8_9GAMM</name>
<protein>
    <submittedName>
        <fullName evidence="2">Putative AbiEii toxin of type IV toxin-antitoxin system</fullName>
    </submittedName>
</protein>
<dbReference type="PANTHER" id="PTHR43581">
    <property type="entry name" value="ATP/GTP PHOSPHATASE"/>
    <property type="match status" value="1"/>
</dbReference>
<dbReference type="GO" id="GO:0005524">
    <property type="term" value="F:ATP binding"/>
    <property type="evidence" value="ECO:0007669"/>
    <property type="project" value="InterPro"/>
</dbReference>
<dbReference type="Pfam" id="PF13304">
    <property type="entry name" value="AAA_21"/>
    <property type="match status" value="1"/>
</dbReference>
<dbReference type="PANTHER" id="PTHR43581:SF2">
    <property type="entry name" value="EXCINUCLEASE ATPASE SUBUNIT"/>
    <property type="match status" value="1"/>
</dbReference>
<dbReference type="Gene3D" id="3.40.50.300">
    <property type="entry name" value="P-loop containing nucleotide triphosphate hydrolases"/>
    <property type="match status" value="2"/>
</dbReference>
<accession>A0A4R3MUP8</accession>
<dbReference type="SUPFAM" id="SSF52540">
    <property type="entry name" value="P-loop containing nucleoside triphosphate hydrolases"/>
    <property type="match status" value="1"/>
</dbReference>
<proteinExistence type="predicted"/>
<evidence type="ECO:0000313" key="2">
    <source>
        <dbReference type="EMBL" id="TCT19477.1"/>
    </source>
</evidence>
<dbReference type="InterPro" id="IPR003593">
    <property type="entry name" value="AAA+_ATPase"/>
</dbReference>
<gene>
    <name evidence="2" type="ORF">EDC35_10883</name>
</gene>
<dbReference type="AlphaFoldDB" id="A0A4R3MUP8"/>
<dbReference type="Proteomes" id="UP000295717">
    <property type="component" value="Unassembled WGS sequence"/>
</dbReference>
<dbReference type="EMBL" id="SMAO01000008">
    <property type="protein sequence ID" value="TCT19477.1"/>
    <property type="molecule type" value="Genomic_DNA"/>
</dbReference>
<comment type="caution">
    <text evidence="2">The sequence shown here is derived from an EMBL/GenBank/DDBJ whole genome shotgun (WGS) entry which is preliminary data.</text>
</comment>
<feature type="domain" description="AAA+ ATPase" evidence="1">
    <location>
        <begin position="29"/>
        <end position="353"/>
    </location>
</feature>